<gene>
    <name evidence="2" type="ORF">m07a_10700</name>
</gene>
<dbReference type="HOGENOM" id="CLU_172351_0_0_5"/>
<dbReference type="EMBL" id="AGWC01000005">
    <property type="protein sequence ID" value="ENN91061.1"/>
    <property type="molecule type" value="Genomic_DNA"/>
</dbReference>
<keyword evidence="1" id="KW-0472">Membrane</keyword>
<keyword evidence="1" id="KW-1133">Transmembrane helix</keyword>
<keyword evidence="1" id="KW-0812">Transmembrane</keyword>
<evidence type="ECO:0000256" key="1">
    <source>
        <dbReference type="SAM" id="Phobius"/>
    </source>
</evidence>
<feature type="transmembrane region" description="Helical" evidence="1">
    <location>
        <begin position="21"/>
        <end position="42"/>
    </location>
</feature>
<reference evidence="2 3" key="1">
    <citation type="journal article" date="2013" name="PLoS Genet.">
        <title>A gene transfer agent and a dynamic repertoire of secretion systems hold the keys to the explosive radiation of the emerging pathogen Bartonella.</title>
        <authorList>
            <person name="Guy L."/>
            <person name="Nystedt B."/>
            <person name="Toft C."/>
            <person name="Zaremba-Niedzwiedzka K."/>
            <person name="Berglund E.C."/>
            <person name="Granberg F."/>
            <person name="Naslund K."/>
            <person name="Eriksson A.S."/>
            <person name="Andersson S.G."/>
        </authorList>
    </citation>
    <scope>NUCLEOTIDE SEQUENCE [LARGE SCALE GENOMIC DNA]</scope>
    <source>
        <strain evidence="3">m07a</strain>
    </source>
</reference>
<keyword evidence="3" id="KW-1185">Reference proteome</keyword>
<feature type="transmembrane region" description="Helical" evidence="1">
    <location>
        <begin position="54"/>
        <end position="70"/>
    </location>
</feature>
<proteinExistence type="predicted"/>
<organism evidence="2 3">
    <name type="scientific">Bartonella schoenbuchensis m07a</name>
    <dbReference type="NCBI Taxonomy" id="1094496"/>
    <lineage>
        <taxon>Bacteria</taxon>
        <taxon>Pseudomonadati</taxon>
        <taxon>Pseudomonadota</taxon>
        <taxon>Alphaproteobacteria</taxon>
        <taxon>Hyphomicrobiales</taxon>
        <taxon>Bartonellaceae</taxon>
        <taxon>Bartonella</taxon>
    </lineage>
</organism>
<name>N6VCR8_9HYPH</name>
<evidence type="ECO:0000313" key="2">
    <source>
        <dbReference type="EMBL" id="ENN91061.1"/>
    </source>
</evidence>
<protein>
    <submittedName>
        <fullName evidence="2">Uncharacterized protein</fullName>
    </submittedName>
</protein>
<dbReference type="Proteomes" id="UP000014242">
    <property type="component" value="Unassembled WGS sequence"/>
</dbReference>
<sequence>MTIHYTVTEQKIDSLKNYAIYIRHFNMAIGILLGTFITLVLVTIWDKSHLGEKITVFFVISAFLMWLLYLKRKTQSKIERIWQYIKKASEGVNEET</sequence>
<evidence type="ECO:0000313" key="3">
    <source>
        <dbReference type="Proteomes" id="UP000014242"/>
    </source>
</evidence>
<dbReference type="AlphaFoldDB" id="N6VCR8"/>
<accession>N6VCR8</accession>
<comment type="caution">
    <text evidence="2">The sequence shown here is derived from an EMBL/GenBank/DDBJ whole genome shotgun (WGS) entry which is preliminary data.</text>
</comment>